<dbReference type="Proteomes" id="UP000177445">
    <property type="component" value="Chromosome"/>
</dbReference>
<dbReference type="RefSeq" id="WP_070968744.1">
    <property type="nucleotide sequence ID" value="NZ_CP017715.1"/>
</dbReference>
<proteinExistence type="predicted"/>
<keyword evidence="2" id="KW-1185">Reference proteome</keyword>
<accession>A0A1D9GKX1</accession>
<reference evidence="1 2" key="1">
    <citation type="submission" date="2016-10" db="EMBL/GenBank/DDBJ databases">
        <title>Marinobacter salinus sp. nov., a moderately halophilic bacterium isolated from a tidal flat environment.</title>
        <authorList>
            <person name="Park S.-J."/>
        </authorList>
    </citation>
    <scope>NUCLEOTIDE SEQUENCE [LARGE SCALE GENOMIC DNA]</scope>
    <source>
        <strain evidence="1 2">Hb8</strain>
    </source>
</reference>
<dbReference type="STRING" id="1874317.BKP64_08990"/>
<dbReference type="EMBL" id="CP017715">
    <property type="protein sequence ID" value="AOY88288.1"/>
    <property type="molecule type" value="Genomic_DNA"/>
</dbReference>
<dbReference type="AlphaFoldDB" id="A0A1D9GKX1"/>
<evidence type="ECO:0000313" key="2">
    <source>
        <dbReference type="Proteomes" id="UP000177445"/>
    </source>
</evidence>
<gene>
    <name evidence="1" type="ORF">BKP64_08990</name>
</gene>
<sequence length="146" mass="16974">MLSRAVFSVFFLAVGSTAYSETHSLSCETIGFAYSHDKKVLYQSRKVHFWYESIEHCTFEGPNHHALMEWGHFFDSEVRDSYKYRKNVKTDCGCKGKRASGVSRKFQDVKKDFVRGDFEIRHLKGFYPENKEINSDAPPGQILLQY</sequence>
<name>A0A1D9GKX1_9GAMM</name>
<dbReference type="KEGG" id="msq:BKP64_08990"/>
<evidence type="ECO:0000313" key="1">
    <source>
        <dbReference type="EMBL" id="AOY88288.1"/>
    </source>
</evidence>
<dbReference type="OrthoDB" id="7061243at2"/>
<organism evidence="1 2">
    <name type="scientific">Marinobacter salinus</name>
    <dbReference type="NCBI Taxonomy" id="1874317"/>
    <lineage>
        <taxon>Bacteria</taxon>
        <taxon>Pseudomonadati</taxon>
        <taxon>Pseudomonadota</taxon>
        <taxon>Gammaproteobacteria</taxon>
        <taxon>Pseudomonadales</taxon>
        <taxon>Marinobacteraceae</taxon>
        <taxon>Marinobacter</taxon>
    </lineage>
</organism>
<protein>
    <submittedName>
        <fullName evidence="1">Uncharacterized protein</fullName>
    </submittedName>
</protein>